<dbReference type="EMBL" id="JBEPMN010000009">
    <property type="protein sequence ID" value="MET3662140.1"/>
    <property type="molecule type" value="Genomic_DNA"/>
</dbReference>
<organism evidence="2 3">
    <name type="scientific">Aquamicrobium ahrensii</name>
    <dbReference type="NCBI Taxonomy" id="469551"/>
    <lineage>
        <taxon>Bacteria</taxon>
        <taxon>Pseudomonadati</taxon>
        <taxon>Pseudomonadota</taxon>
        <taxon>Alphaproteobacteria</taxon>
        <taxon>Hyphomicrobiales</taxon>
        <taxon>Phyllobacteriaceae</taxon>
        <taxon>Aquamicrobium</taxon>
    </lineage>
</organism>
<evidence type="ECO:0000313" key="2">
    <source>
        <dbReference type="EMBL" id="MET3662140.1"/>
    </source>
</evidence>
<gene>
    <name evidence="2" type="ORF">ABID44_002474</name>
</gene>
<sequence>MSVCPHACMPGPVLQAALEKIDLQQPLPQRLLYKNYDPETEKEAAHSHPDWKTRTATANLAQDHR</sequence>
<keyword evidence="3" id="KW-1185">Reference proteome</keyword>
<evidence type="ECO:0000313" key="3">
    <source>
        <dbReference type="Proteomes" id="UP001549143"/>
    </source>
</evidence>
<protein>
    <submittedName>
        <fullName evidence="2">(2Fe-2S) ferredoxin</fullName>
    </submittedName>
</protein>
<feature type="region of interest" description="Disordered" evidence="1">
    <location>
        <begin position="38"/>
        <end position="65"/>
    </location>
</feature>
<name>A0ABV2KNF8_9HYPH</name>
<accession>A0ABV2KNF8</accession>
<feature type="compositionally biased region" description="Polar residues" evidence="1">
    <location>
        <begin position="54"/>
        <end position="65"/>
    </location>
</feature>
<dbReference type="Proteomes" id="UP001549143">
    <property type="component" value="Unassembled WGS sequence"/>
</dbReference>
<comment type="caution">
    <text evidence="2">The sequence shown here is derived from an EMBL/GenBank/DDBJ whole genome shotgun (WGS) entry which is preliminary data.</text>
</comment>
<feature type="compositionally biased region" description="Basic and acidic residues" evidence="1">
    <location>
        <begin position="38"/>
        <end position="53"/>
    </location>
</feature>
<dbReference type="RefSeq" id="WP_354152119.1">
    <property type="nucleotide sequence ID" value="NZ_JBEPMN010000009.1"/>
</dbReference>
<reference evidence="2 3" key="1">
    <citation type="submission" date="2024-06" db="EMBL/GenBank/DDBJ databases">
        <title>Genomic Encyclopedia of Type Strains, Phase IV (KMG-IV): sequencing the most valuable type-strain genomes for metagenomic binning, comparative biology and taxonomic classification.</title>
        <authorList>
            <person name="Goeker M."/>
        </authorList>
    </citation>
    <scope>NUCLEOTIDE SEQUENCE [LARGE SCALE GENOMIC DNA]</scope>
    <source>
        <strain evidence="2 3">DSM 19730</strain>
    </source>
</reference>
<proteinExistence type="predicted"/>
<evidence type="ECO:0000256" key="1">
    <source>
        <dbReference type="SAM" id="MobiDB-lite"/>
    </source>
</evidence>